<evidence type="ECO:0000259" key="6">
    <source>
        <dbReference type="PROSITE" id="PS51886"/>
    </source>
</evidence>
<dbReference type="PROSITE" id="PS51886">
    <property type="entry name" value="TLDC"/>
    <property type="match status" value="1"/>
</dbReference>
<accession>A0A1Z5K4Y9</accession>
<dbReference type="GO" id="GO:0005739">
    <property type="term" value="C:mitochondrion"/>
    <property type="evidence" value="ECO:0007669"/>
    <property type="project" value="UniProtKB-SubCell"/>
</dbReference>
<feature type="domain" description="TLDc" evidence="6">
    <location>
        <begin position="246"/>
        <end position="448"/>
    </location>
</feature>
<dbReference type="Proteomes" id="UP000198406">
    <property type="component" value="Unassembled WGS sequence"/>
</dbReference>
<feature type="region of interest" description="Disordered" evidence="5">
    <location>
        <begin position="158"/>
        <end position="186"/>
    </location>
</feature>
<comment type="similarity">
    <text evidence="2">Belongs to the OXR1 family.</text>
</comment>
<dbReference type="AlphaFoldDB" id="A0A1Z5K4Y9"/>
<dbReference type="PANTHER" id="PTHR23354:SF62">
    <property type="entry name" value="MUSTARD, ISOFORM V"/>
    <property type="match status" value="1"/>
</dbReference>
<evidence type="ECO:0000313" key="8">
    <source>
        <dbReference type="Proteomes" id="UP000198406"/>
    </source>
</evidence>
<evidence type="ECO:0000256" key="2">
    <source>
        <dbReference type="ARBA" id="ARBA00009540"/>
    </source>
</evidence>
<feature type="compositionally biased region" description="Basic and acidic residues" evidence="5">
    <location>
        <begin position="168"/>
        <end position="178"/>
    </location>
</feature>
<dbReference type="EMBL" id="BDSP01000162">
    <property type="protein sequence ID" value="GAX21294.1"/>
    <property type="molecule type" value="Genomic_DNA"/>
</dbReference>
<feature type="region of interest" description="Disordered" evidence="5">
    <location>
        <begin position="1"/>
        <end position="20"/>
    </location>
</feature>
<evidence type="ECO:0000256" key="1">
    <source>
        <dbReference type="ARBA" id="ARBA00004173"/>
    </source>
</evidence>
<evidence type="ECO:0000256" key="3">
    <source>
        <dbReference type="ARBA" id="ARBA00023128"/>
    </source>
</evidence>
<comment type="caution">
    <text evidence="7">The sequence shown here is derived from an EMBL/GenBank/DDBJ whole genome shotgun (WGS) entry which is preliminary data.</text>
</comment>
<keyword evidence="8" id="KW-1185">Reference proteome</keyword>
<keyword evidence="3" id="KW-0496">Mitochondrion</keyword>
<proteinExistence type="inferred from homology"/>
<reference evidence="7 8" key="1">
    <citation type="journal article" date="2015" name="Plant Cell">
        <title>Oil accumulation by the oleaginous diatom Fistulifera solaris as revealed by the genome and transcriptome.</title>
        <authorList>
            <person name="Tanaka T."/>
            <person name="Maeda Y."/>
            <person name="Veluchamy A."/>
            <person name="Tanaka M."/>
            <person name="Abida H."/>
            <person name="Marechal E."/>
            <person name="Bowler C."/>
            <person name="Muto M."/>
            <person name="Sunaga Y."/>
            <person name="Tanaka M."/>
            <person name="Yoshino T."/>
            <person name="Taniguchi T."/>
            <person name="Fukuda Y."/>
            <person name="Nemoto M."/>
            <person name="Matsumoto M."/>
            <person name="Wong P.S."/>
            <person name="Aburatani S."/>
            <person name="Fujibuchi W."/>
        </authorList>
    </citation>
    <scope>NUCLEOTIDE SEQUENCE [LARGE SCALE GENOMIC DNA]</scope>
    <source>
        <strain evidence="7 8">JPCC DA0580</strain>
    </source>
</reference>
<sequence>MSGETATLQHLSSSLSSSDKLSEQVQEARQLLQTKVLRRIPSLSSAEKLFLHALLVDDVDPSNSPDTCAREASEKTRLLQQAAKKLDDDVLFSIPDALIENKRELKPNRRNYMLWNLWKAHEDGVNPKALVMRGSLHGVDDTQSTAARPWIQKLSFEEEEGDDIPSDEEVRKEDKDSCSSDSSWDEDTIRSDYSAWEILKDEYAKDFGHDYNRTETIADILNGNTSDHNAFKIIGTSADDTSAQPHVLSPPLMDALMSHIPSSLMNQNYWLKFSLIRDGASLETLKMYCRASPNTILAIETNKGDVFGSFTSEAWGNHFGFFGSKPSFVWRMKKSRLTKCYSLFDQAALESQIDVYNYSGPADGMMQICRHDILAIGGDDHAPSLDEFGNLHELAKMTEKMGFALALSDDLITGTTSPSESFGSPGLCGAGDHTETFQVRNIEVWTFTPCIDLTSAEKLEMSKFFVTESIRRPSLDSSWTSSRSQFSSRDLDQEKFYRRVGNDPESEERRQRWQYMNMMHGTGARGLAASPRFN</sequence>
<dbReference type="SMART" id="SM00584">
    <property type="entry name" value="TLDc"/>
    <property type="match status" value="1"/>
</dbReference>
<dbReference type="Pfam" id="PF07534">
    <property type="entry name" value="TLD"/>
    <property type="match status" value="1"/>
</dbReference>
<evidence type="ECO:0000256" key="5">
    <source>
        <dbReference type="SAM" id="MobiDB-lite"/>
    </source>
</evidence>
<dbReference type="PANTHER" id="PTHR23354">
    <property type="entry name" value="NUCLEOLAR PROTEIN 7/ESTROGEN RECEPTOR COACTIVATOR-RELATED"/>
    <property type="match status" value="1"/>
</dbReference>
<gene>
    <name evidence="7" type="ORF">FisN_1Lh126</name>
</gene>
<dbReference type="OrthoDB" id="26679at2759"/>
<evidence type="ECO:0000313" key="7">
    <source>
        <dbReference type="EMBL" id="GAX21294.1"/>
    </source>
</evidence>
<protein>
    <recommendedName>
        <fullName evidence="4">Oxidation resistance protein 1</fullName>
    </recommendedName>
</protein>
<evidence type="ECO:0000256" key="4">
    <source>
        <dbReference type="ARBA" id="ARBA00040604"/>
    </source>
</evidence>
<organism evidence="7 8">
    <name type="scientific">Fistulifera solaris</name>
    <name type="common">Oleaginous diatom</name>
    <dbReference type="NCBI Taxonomy" id="1519565"/>
    <lineage>
        <taxon>Eukaryota</taxon>
        <taxon>Sar</taxon>
        <taxon>Stramenopiles</taxon>
        <taxon>Ochrophyta</taxon>
        <taxon>Bacillariophyta</taxon>
        <taxon>Bacillariophyceae</taxon>
        <taxon>Bacillariophycidae</taxon>
        <taxon>Naviculales</taxon>
        <taxon>Naviculaceae</taxon>
        <taxon>Fistulifera</taxon>
    </lineage>
</organism>
<comment type="subcellular location">
    <subcellularLocation>
        <location evidence="1">Mitochondrion</location>
    </subcellularLocation>
</comment>
<feature type="compositionally biased region" description="Acidic residues" evidence="5">
    <location>
        <begin position="158"/>
        <end position="167"/>
    </location>
</feature>
<dbReference type="InParanoid" id="A0A1Z5K4Y9"/>
<name>A0A1Z5K4Y9_FISSO</name>
<dbReference type="InterPro" id="IPR006571">
    <property type="entry name" value="TLDc_dom"/>
</dbReference>
<feature type="compositionally biased region" description="Polar residues" evidence="5">
    <location>
        <begin position="1"/>
        <end position="10"/>
    </location>
</feature>